<proteinExistence type="predicted"/>
<protein>
    <submittedName>
        <fullName evidence="2">Uncharacterized protein</fullName>
    </submittedName>
</protein>
<gene>
    <name evidence="2" type="ORF">D9756_002760</name>
</gene>
<sequence>MNTRGMAFEDAIAIGPIFTGESAAHLTFETYRTSQALTLFGGSKKTHKPATVVKNDARCLALLANLELFPLSHQLFNDSSRFWTSHFASGKNTALPPVHKATPPSRVLIRTNETFPGQNPITFVFTRSLSCDKTLLHPARLTNVMKIRPFRVVALVNVYLMPPTARQFLSPHQPPAIPSTRSDIVPPQTFSLTVTNNHRQHRSSSNRTPSRYHSSTASVDVCAGQPHLCTAPSPPAH</sequence>
<dbReference type="AlphaFoldDB" id="A0A8H5GBR8"/>
<comment type="caution">
    <text evidence="2">The sequence shown here is derived from an EMBL/GenBank/DDBJ whole genome shotgun (WGS) entry which is preliminary data.</text>
</comment>
<evidence type="ECO:0000313" key="3">
    <source>
        <dbReference type="Proteomes" id="UP000559027"/>
    </source>
</evidence>
<organism evidence="2 3">
    <name type="scientific">Leucocoprinus leucothites</name>
    <dbReference type="NCBI Taxonomy" id="201217"/>
    <lineage>
        <taxon>Eukaryota</taxon>
        <taxon>Fungi</taxon>
        <taxon>Dikarya</taxon>
        <taxon>Basidiomycota</taxon>
        <taxon>Agaricomycotina</taxon>
        <taxon>Agaricomycetes</taxon>
        <taxon>Agaricomycetidae</taxon>
        <taxon>Agaricales</taxon>
        <taxon>Agaricineae</taxon>
        <taxon>Agaricaceae</taxon>
        <taxon>Leucocoprinus</taxon>
    </lineage>
</organism>
<dbReference type="EMBL" id="JAACJO010000002">
    <property type="protein sequence ID" value="KAF5361998.1"/>
    <property type="molecule type" value="Genomic_DNA"/>
</dbReference>
<evidence type="ECO:0000256" key="1">
    <source>
        <dbReference type="SAM" id="MobiDB-lite"/>
    </source>
</evidence>
<reference evidence="2 3" key="1">
    <citation type="journal article" date="2020" name="ISME J.">
        <title>Uncovering the hidden diversity of litter-decomposition mechanisms in mushroom-forming fungi.</title>
        <authorList>
            <person name="Floudas D."/>
            <person name="Bentzer J."/>
            <person name="Ahren D."/>
            <person name="Johansson T."/>
            <person name="Persson P."/>
            <person name="Tunlid A."/>
        </authorList>
    </citation>
    <scope>NUCLEOTIDE SEQUENCE [LARGE SCALE GENOMIC DNA]</scope>
    <source>
        <strain evidence="2 3">CBS 146.42</strain>
    </source>
</reference>
<feature type="region of interest" description="Disordered" evidence="1">
    <location>
        <begin position="195"/>
        <end position="217"/>
    </location>
</feature>
<name>A0A8H5GBR8_9AGAR</name>
<dbReference type="Proteomes" id="UP000559027">
    <property type="component" value="Unassembled WGS sequence"/>
</dbReference>
<accession>A0A8H5GBR8</accession>
<evidence type="ECO:0000313" key="2">
    <source>
        <dbReference type="EMBL" id="KAF5361998.1"/>
    </source>
</evidence>
<keyword evidence="3" id="KW-1185">Reference proteome</keyword>
<feature type="compositionally biased region" description="Polar residues" evidence="1">
    <location>
        <begin position="205"/>
        <end position="217"/>
    </location>
</feature>